<dbReference type="PANTHER" id="PTHR47870">
    <property type="entry name" value="CYTOCHROME C-TYPE BIOGENESIS PROTEIN CCMH"/>
    <property type="match status" value="1"/>
</dbReference>
<dbReference type="Gene3D" id="1.10.8.640">
    <property type="entry name" value="Cytochrome C biogenesis protein"/>
    <property type="match status" value="1"/>
</dbReference>
<dbReference type="GO" id="GO:0005886">
    <property type="term" value="C:plasma membrane"/>
    <property type="evidence" value="ECO:0007669"/>
    <property type="project" value="TreeGrafter"/>
</dbReference>
<evidence type="ECO:0000313" key="10">
    <source>
        <dbReference type="Proteomes" id="UP000245081"/>
    </source>
</evidence>
<evidence type="ECO:0000256" key="1">
    <source>
        <dbReference type="ARBA" id="ARBA00010342"/>
    </source>
</evidence>
<evidence type="ECO:0000313" key="9">
    <source>
        <dbReference type="EMBL" id="GBG12927.1"/>
    </source>
</evidence>
<reference evidence="9 10" key="1">
    <citation type="journal article" date="2018" name="Environ. Microbiol.">
        <title>Isolation and genomic characterization of Novimethylophilus kurashikiensis gen. nov. sp. nov., a new lanthanide-dependent methylotrophic species of Methylophilaceae.</title>
        <authorList>
            <person name="Lv H."/>
            <person name="Sahin N."/>
            <person name="Tani A."/>
        </authorList>
    </citation>
    <scope>NUCLEOTIDE SEQUENCE [LARGE SCALE GENOMIC DNA]</scope>
    <source>
        <strain evidence="9 10">La2-4</strain>
    </source>
</reference>
<evidence type="ECO:0000256" key="7">
    <source>
        <dbReference type="RuleBase" id="RU364112"/>
    </source>
</evidence>
<feature type="domain" description="CcmH/CycL/Ccl2/NrfF N-terminal" evidence="8">
    <location>
        <begin position="14"/>
        <end position="131"/>
    </location>
</feature>
<dbReference type="PANTHER" id="PTHR47870:SF1">
    <property type="entry name" value="CYTOCHROME C-TYPE BIOGENESIS PROTEIN CCMH"/>
    <property type="match status" value="1"/>
</dbReference>
<feature type="signal peptide" evidence="7">
    <location>
        <begin position="1"/>
        <end position="20"/>
    </location>
</feature>
<keyword evidence="4 7" id="KW-0732">Signal</keyword>
<dbReference type="CDD" id="cd16378">
    <property type="entry name" value="CcmH_N"/>
    <property type="match status" value="1"/>
</dbReference>
<keyword evidence="2 7" id="KW-0349">Heme</keyword>
<dbReference type="GO" id="GO:0046872">
    <property type="term" value="F:metal ion binding"/>
    <property type="evidence" value="ECO:0007669"/>
    <property type="project" value="UniProtKB-KW"/>
</dbReference>
<feature type="chain" id="PRO_5015217511" description="Cytochrome c-type biogenesis protein" evidence="7">
    <location>
        <begin position="21"/>
        <end position="140"/>
    </location>
</feature>
<organism evidence="9 10">
    <name type="scientific">Novimethylophilus kurashikiensis</name>
    <dbReference type="NCBI Taxonomy" id="1825523"/>
    <lineage>
        <taxon>Bacteria</taxon>
        <taxon>Pseudomonadati</taxon>
        <taxon>Pseudomonadota</taxon>
        <taxon>Betaproteobacteria</taxon>
        <taxon>Nitrosomonadales</taxon>
        <taxon>Methylophilaceae</taxon>
        <taxon>Novimethylophilus</taxon>
    </lineage>
</organism>
<comment type="similarity">
    <text evidence="1 7">Belongs to the CcmH/CycL/Ccl2/NrfF family.</text>
</comment>
<evidence type="ECO:0000256" key="5">
    <source>
        <dbReference type="ARBA" id="ARBA00022748"/>
    </source>
</evidence>
<comment type="function">
    <text evidence="7">Possible subunit of a heme lyase.</text>
</comment>
<evidence type="ECO:0000256" key="3">
    <source>
        <dbReference type="ARBA" id="ARBA00022723"/>
    </source>
</evidence>
<keyword evidence="7" id="KW-0472">Membrane</keyword>
<dbReference type="EMBL" id="BDOQ01000002">
    <property type="protein sequence ID" value="GBG12927.1"/>
    <property type="molecule type" value="Genomic_DNA"/>
</dbReference>
<dbReference type="FunFam" id="1.10.8.640:FF:000001">
    <property type="entry name" value="Cytochrome c-type biogenesis protein"/>
    <property type="match status" value="1"/>
</dbReference>
<dbReference type="InterPro" id="IPR051263">
    <property type="entry name" value="C-type_cytochrome_biogenesis"/>
</dbReference>
<keyword evidence="7" id="KW-1133">Transmembrane helix</keyword>
<dbReference type="GO" id="GO:0017004">
    <property type="term" value="P:cytochrome complex assembly"/>
    <property type="evidence" value="ECO:0007669"/>
    <property type="project" value="UniProtKB-KW"/>
</dbReference>
<dbReference type="InterPro" id="IPR038297">
    <property type="entry name" value="CcmH/CycL/NrfF/Ccl2_sf"/>
</dbReference>
<dbReference type="Pfam" id="PF03918">
    <property type="entry name" value="CcmH"/>
    <property type="match status" value="1"/>
</dbReference>
<evidence type="ECO:0000256" key="4">
    <source>
        <dbReference type="ARBA" id="ARBA00022729"/>
    </source>
</evidence>
<keyword evidence="5" id="KW-0201">Cytochrome c-type biogenesis</keyword>
<dbReference type="AlphaFoldDB" id="A0A2R5F300"/>
<protein>
    <recommendedName>
        <fullName evidence="7">Cytochrome c-type biogenesis protein</fullName>
    </recommendedName>
</protein>
<gene>
    <name evidence="9" type="primary">ccmH</name>
    <name evidence="9" type="ORF">NMK_0464</name>
</gene>
<evidence type="ECO:0000256" key="6">
    <source>
        <dbReference type="ARBA" id="ARBA00023004"/>
    </source>
</evidence>
<dbReference type="RefSeq" id="WP_109014144.1">
    <property type="nucleotide sequence ID" value="NZ_BDOQ01000002.1"/>
</dbReference>
<dbReference type="Proteomes" id="UP000245081">
    <property type="component" value="Unassembled WGS sequence"/>
</dbReference>
<dbReference type="InterPro" id="IPR005616">
    <property type="entry name" value="CcmH/CycL/Ccl2/NrfF_N"/>
</dbReference>
<evidence type="ECO:0000256" key="2">
    <source>
        <dbReference type="ARBA" id="ARBA00022617"/>
    </source>
</evidence>
<feature type="transmembrane region" description="Helical" evidence="7">
    <location>
        <begin position="101"/>
        <end position="122"/>
    </location>
</feature>
<evidence type="ECO:0000259" key="8">
    <source>
        <dbReference type="Pfam" id="PF03918"/>
    </source>
</evidence>
<keyword evidence="10" id="KW-1185">Reference proteome</keyword>
<sequence>MMKKLWGIWLMLPLLAWAQAQPLGDDPAVEARLKALSTELRCLVCQNQTLADSTAPLAEDLRREIRELIAKGMSDKEITEYLVARYGDFVRYRPPVKAQTMLLWVGPSVLLVGGLAGLWLALRRRNQILVDDNDEEGEEA</sequence>
<keyword evidence="6 7" id="KW-0408">Iron</keyword>
<proteinExistence type="inferred from homology"/>
<dbReference type="OrthoDB" id="9804975at2"/>
<comment type="caution">
    <text evidence="9">The sequence shown here is derived from an EMBL/GenBank/DDBJ whole genome shotgun (WGS) entry which is preliminary data.</text>
</comment>
<keyword evidence="3 7" id="KW-0479">Metal-binding</keyword>
<keyword evidence="7" id="KW-0812">Transmembrane</keyword>
<accession>A0A2R5F300</accession>
<name>A0A2R5F300_9PROT</name>